<evidence type="ECO:0000313" key="3">
    <source>
        <dbReference type="EMBL" id="XAG69309.1"/>
    </source>
</evidence>
<proteinExistence type="predicted"/>
<dbReference type="Gene3D" id="3.40.50.2000">
    <property type="entry name" value="Glycogen Phosphorylase B"/>
    <property type="match status" value="2"/>
</dbReference>
<evidence type="ECO:0000256" key="1">
    <source>
        <dbReference type="ARBA" id="ARBA00022676"/>
    </source>
</evidence>
<keyword evidence="2" id="KW-0808">Transferase</keyword>
<keyword evidence="1" id="KW-0328">Glycosyltransferase</keyword>
<sequence length="350" mass="38835">MIGYLQLLRDRIRRAFGVIFFDKKAPLGLQGDISHILVIRWDAKIGDSFASSFFFRELKKLPNKFITVITSPALAPLYREEFGVDHVIEVTKRPSYKTLCDIALSIPHVDLAIHLTEGMKMKDLYFLYKLSPTNIASLDDNIARVNIKLSDTTKGMLFQEKYTYLLNMLGLMDVDTAYIIPDVARDKVISGCDNSIVINPFGSTRYKSMSQGKVTELLTVLGQCFPTRHFALLSSPATREDAQKMINGCGANNVALLEGVNTIEDAIYCIRAANVVISVDTAIVHIAAGLKKPLIAIYPLHGNEFNQWLPSPSPLTKVIFSHSPGINADMNNVESHAISDALSMLLSIEQ</sequence>
<dbReference type="GO" id="GO:0008713">
    <property type="term" value="F:ADP-heptose-lipopolysaccharide heptosyltransferase activity"/>
    <property type="evidence" value="ECO:0007669"/>
    <property type="project" value="TreeGrafter"/>
</dbReference>
<organism evidence="3">
    <name type="scientific">bacterium 19CA06SA08-2</name>
    <dbReference type="NCBI Taxonomy" id="2920658"/>
    <lineage>
        <taxon>Bacteria</taxon>
    </lineage>
</organism>
<dbReference type="AlphaFoldDB" id="A0AAU6U5Z9"/>
<dbReference type="EMBL" id="CP095353">
    <property type="protein sequence ID" value="XAG69309.1"/>
    <property type="molecule type" value="Genomic_DNA"/>
</dbReference>
<gene>
    <name evidence="3" type="ORF">MRM75_22490</name>
</gene>
<dbReference type="PANTHER" id="PTHR30160">
    <property type="entry name" value="TETRAACYLDISACCHARIDE 4'-KINASE-RELATED"/>
    <property type="match status" value="1"/>
</dbReference>
<evidence type="ECO:0000256" key="2">
    <source>
        <dbReference type="ARBA" id="ARBA00022679"/>
    </source>
</evidence>
<accession>A0AAU6U5Z9</accession>
<dbReference type="InterPro" id="IPR051199">
    <property type="entry name" value="LPS_LOS_Heptosyltrfase"/>
</dbReference>
<dbReference type="SUPFAM" id="SSF53756">
    <property type="entry name" value="UDP-Glycosyltransferase/glycogen phosphorylase"/>
    <property type="match status" value="1"/>
</dbReference>
<dbReference type="GO" id="GO:0005829">
    <property type="term" value="C:cytosol"/>
    <property type="evidence" value="ECO:0007669"/>
    <property type="project" value="TreeGrafter"/>
</dbReference>
<dbReference type="Pfam" id="PF01075">
    <property type="entry name" value="Glyco_transf_9"/>
    <property type="match status" value="1"/>
</dbReference>
<protein>
    <submittedName>
        <fullName evidence="3">Lipopolysaccharide heptosyltransferase family protein</fullName>
    </submittedName>
</protein>
<reference evidence="3" key="1">
    <citation type="submission" date="2022-03" db="EMBL/GenBank/DDBJ databases">
        <title>Sea Food Isolates.</title>
        <authorList>
            <person name="Li c."/>
        </authorList>
    </citation>
    <scope>NUCLEOTIDE SEQUENCE</scope>
    <source>
        <strain evidence="3">19CA06SA08-2</strain>
    </source>
</reference>
<name>A0AAU6U5Z9_UNCXX</name>
<dbReference type="InterPro" id="IPR002201">
    <property type="entry name" value="Glyco_trans_9"/>
</dbReference>
<dbReference type="GO" id="GO:0009244">
    <property type="term" value="P:lipopolysaccharide core region biosynthetic process"/>
    <property type="evidence" value="ECO:0007669"/>
    <property type="project" value="TreeGrafter"/>
</dbReference>
<dbReference type="PANTHER" id="PTHR30160:SF15">
    <property type="entry name" value="GLYCOSYLTRANSFERASE HI_0523-RELATED"/>
    <property type="match status" value="1"/>
</dbReference>